<dbReference type="RefSeq" id="XP_013243523.1">
    <property type="nucleotide sequence ID" value="XM_013388069.1"/>
</dbReference>
<dbReference type="InParanoid" id="A0A066VX62"/>
<feature type="compositionally biased region" description="Polar residues" evidence="6">
    <location>
        <begin position="12"/>
        <end position="22"/>
    </location>
</feature>
<keyword evidence="4" id="KW-0653">Protein transport</keyword>
<dbReference type="InterPro" id="IPR011057">
    <property type="entry name" value="Mss4-like_sf"/>
</dbReference>
<reference evidence="7 8" key="1">
    <citation type="submission" date="2014-05" db="EMBL/GenBank/DDBJ databases">
        <title>Draft genome sequence of a rare smut relative, Tilletiaria anomala UBC 951.</title>
        <authorList>
            <consortium name="DOE Joint Genome Institute"/>
            <person name="Toome M."/>
            <person name="Kuo A."/>
            <person name="Henrissat B."/>
            <person name="Lipzen A."/>
            <person name="Tritt A."/>
            <person name="Yoshinaga Y."/>
            <person name="Zane M."/>
            <person name="Barry K."/>
            <person name="Grigoriev I.V."/>
            <person name="Spatafora J.W."/>
            <person name="Aimea M.C."/>
        </authorList>
    </citation>
    <scope>NUCLEOTIDE SEQUENCE [LARGE SCALE GENOMIC DNA]</scope>
    <source>
        <strain evidence="7 8">UBC 951</strain>
    </source>
</reference>
<dbReference type="SUPFAM" id="SSF51316">
    <property type="entry name" value="Mss4-like"/>
    <property type="match status" value="1"/>
</dbReference>
<dbReference type="InterPro" id="IPR007515">
    <property type="entry name" value="Mss4"/>
</dbReference>
<feature type="compositionally biased region" description="Low complexity" evidence="6">
    <location>
        <begin position="402"/>
        <end position="417"/>
    </location>
</feature>
<keyword evidence="3" id="KW-0808">Transferase</keyword>
<feature type="compositionally biased region" description="Gly residues" evidence="6">
    <location>
        <begin position="54"/>
        <end position="64"/>
    </location>
</feature>
<feature type="compositionally biased region" description="Pro residues" evidence="6">
    <location>
        <begin position="843"/>
        <end position="856"/>
    </location>
</feature>
<gene>
    <name evidence="7" type="ORF">K437DRAFT_109794</name>
</gene>
<evidence type="ECO:0000256" key="1">
    <source>
        <dbReference type="ARBA" id="ARBA00022448"/>
    </source>
</evidence>
<feature type="region of interest" description="Disordered" evidence="6">
    <location>
        <begin position="134"/>
        <end position="161"/>
    </location>
</feature>
<comment type="caution">
    <text evidence="7">The sequence shown here is derived from an EMBL/GenBank/DDBJ whole genome shotgun (WGS) entry which is preliminary data.</text>
</comment>
<dbReference type="PANTHER" id="PTHR10908">
    <property type="entry name" value="SEROTONIN N-ACETYLTRANSFERASE"/>
    <property type="match status" value="1"/>
</dbReference>
<keyword evidence="8" id="KW-1185">Reference proteome</keyword>
<evidence type="ECO:0000256" key="5">
    <source>
        <dbReference type="ARBA" id="ARBA00023315"/>
    </source>
</evidence>
<evidence type="ECO:0000256" key="3">
    <source>
        <dbReference type="ARBA" id="ARBA00022679"/>
    </source>
</evidence>
<organism evidence="7 8">
    <name type="scientific">Tilletiaria anomala (strain ATCC 24038 / CBS 436.72 / UBC 951)</name>
    <dbReference type="NCBI Taxonomy" id="1037660"/>
    <lineage>
        <taxon>Eukaryota</taxon>
        <taxon>Fungi</taxon>
        <taxon>Dikarya</taxon>
        <taxon>Basidiomycota</taxon>
        <taxon>Ustilaginomycotina</taxon>
        <taxon>Exobasidiomycetes</taxon>
        <taxon>Georgefischeriales</taxon>
        <taxon>Tilletiariaceae</taxon>
        <taxon>Tilletiaria</taxon>
    </lineage>
</organism>
<feature type="compositionally biased region" description="Polar residues" evidence="6">
    <location>
        <begin position="235"/>
        <end position="256"/>
    </location>
</feature>
<dbReference type="Gene3D" id="3.40.630.30">
    <property type="match status" value="1"/>
</dbReference>
<dbReference type="GO" id="GO:0007264">
    <property type="term" value="P:small GTPase-mediated signal transduction"/>
    <property type="evidence" value="ECO:0007669"/>
    <property type="project" value="InterPro"/>
</dbReference>
<dbReference type="EMBL" id="JMSN01000036">
    <property type="protein sequence ID" value="KDN46312.1"/>
    <property type="molecule type" value="Genomic_DNA"/>
</dbReference>
<dbReference type="InterPro" id="IPR051635">
    <property type="entry name" value="SNAT-like"/>
</dbReference>
<feature type="region of interest" description="Disordered" evidence="6">
    <location>
        <begin position="899"/>
        <end position="980"/>
    </location>
</feature>
<name>A0A066VX62_TILAU</name>
<feature type="region of interest" description="Disordered" evidence="6">
    <location>
        <begin position="446"/>
        <end position="476"/>
    </location>
</feature>
<accession>A0A066VX62</accession>
<dbReference type="PANTHER" id="PTHR10908:SF0">
    <property type="entry name" value="SEROTONIN N-ACETYLTRANSFERASE"/>
    <property type="match status" value="1"/>
</dbReference>
<evidence type="ECO:0000313" key="7">
    <source>
        <dbReference type="EMBL" id="KDN46312.1"/>
    </source>
</evidence>
<dbReference type="OrthoDB" id="30840at2759"/>
<dbReference type="STRING" id="1037660.A0A066VX62"/>
<dbReference type="InterPro" id="IPR011323">
    <property type="entry name" value="Mss4/transl-control_tumour"/>
</dbReference>
<feature type="compositionally biased region" description="Low complexity" evidence="6">
    <location>
        <begin position="710"/>
        <end position="720"/>
    </location>
</feature>
<evidence type="ECO:0000256" key="6">
    <source>
        <dbReference type="SAM" id="MobiDB-lite"/>
    </source>
</evidence>
<feature type="region of interest" description="Disordered" evidence="6">
    <location>
        <begin position="1"/>
        <end position="101"/>
    </location>
</feature>
<dbReference type="PROSITE" id="PS51796">
    <property type="entry name" value="MSS4"/>
    <property type="match status" value="1"/>
</dbReference>
<dbReference type="GeneID" id="25261294"/>
<evidence type="ECO:0000256" key="4">
    <source>
        <dbReference type="ARBA" id="ARBA00022927"/>
    </source>
</evidence>
<dbReference type="Proteomes" id="UP000027361">
    <property type="component" value="Unassembled WGS sequence"/>
</dbReference>
<keyword evidence="5" id="KW-0012">Acyltransferase</keyword>
<sequence>MNPISLFPPPTSTISRNASTAQGGRHGGGAAGGSGGRNKTAAQGQGNGQDAAGGDSGDGSGLSAGGFLKRTRSGGFGSGSGGETFSSESAPKPGFRDRLNSARLSLTPHIRRANSINMLNAAAQTAAASAAKSTAAAATTKDHAEKGAATPGKSSRSPEALASNWENVVQTSASQPFQAQTSAVAQDVMLSPGSAEPSFPTGTLFLPGEEPTAEREAALQLRALPNASYAFVPSSSARNHISTSSSPKAKRNGSNSDKARIASISSVRGGGVGDMGASSPSSSSSSSAIAVSHVDTAALAAASALYAATSGLNSGKGASGKRLPMGLYFDYLKPDEIKLAHAMETESYEHGDAAPLERFRYRHNRAPHLFLGAFLPNKMVQGGETRHAAALPVEQLQSPKTASSASSDEGGPASGAAPSGGGLTNTAANNLTHVDGRTGSLFVSTGATSTAKQSAQPPSPLAAAEQGSASASERSRKEKRTLIGFVCATAAGAYTARAISLHDDSEDAHLVCMHSIVVGKIWRRRRIAKTMVDTFVQRIRDAELGKSTSDNQSAAMGGLGMPVIRKRGYETAAVIVHEELLPLMKACGFLVLGNSHVQYGSGDWIECRRHIVPQNMKKVVADGWAQDDAAQQLQDREEERQWLEKKSAERKEQAIAYIQSGAVPASGKADTRDSSDSETQLCLSPMHMDAPQLLPSGTLSPSPAATAGKSSRSNTGSSASTVHSDDAGGHVSAPSTGNNSLCTSTLLSALRQQSLSASQSSQRNPGQSFSAILGSALAGKTAHEDAFSALEARLVSRELGTNLADVYCPRAECGCKIMGVDRGMWEVREIGPLMSSDLNLPNSPAPPMHPSPPQPPAQARVSTANGPALPVTPGQAFWIVPTPLAFDNISFSRDAKWKPVPGAQVTSPRAENHVSGALPTTKEEKREQKEREKKEKAERKATLKAAKRQNSMTPSVSPPRGLSPQRSASPTWGELSDHLLDGGNDSAPEFTVKYLLCAECDCGPLGYSILPQSLTGGGLAHQVGQDINTSQGQQGQDGSDASPQRLRQEFLIAADRVRYRFSKH</sequence>
<dbReference type="HOGENOM" id="CLU_288721_0_0_1"/>
<feature type="compositionally biased region" description="Pro residues" evidence="6">
    <location>
        <begin position="1"/>
        <end position="11"/>
    </location>
</feature>
<dbReference type="GO" id="GO:0015031">
    <property type="term" value="P:protein transport"/>
    <property type="evidence" value="ECO:0007669"/>
    <property type="project" value="UniProtKB-KW"/>
</dbReference>
<feature type="region of interest" description="Disordered" evidence="6">
    <location>
        <begin position="235"/>
        <end position="286"/>
    </location>
</feature>
<feature type="region of interest" description="Disordered" evidence="6">
    <location>
        <begin position="836"/>
        <end position="868"/>
    </location>
</feature>
<feature type="compositionally biased region" description="Basic and acidic residues" evidence="6">
    <location>
        <begin position="921"/>
        <end position="941"/>
    </location>
</feature>
<protein>
    <recommendedName>
        <fullName evidence="9">N-acetyltransferase domain-containing protein</fullName>
    </recommendedName>
</protein>
<feature type="compositionally biased region" description="Low complexity" evidence="6">
    <location>
        <begin position="41"/>
        <end position="53"/>
    </location>
</feature>
<keyword evidence="2" id="KW-0344">Guanine-nucleotide releasing factor</keyword>
<feature type="region of interest" description="Disordered" evidence="6">
    <location>
        <begin position="395"/>
        <end position="431"/>
    </location>
</feature>
<dbReference type="Pfam" id="PF04421">
    <property type="entry name" value="Mss4"/>
    <property type="match status" value="1"/>
</dbReference>
<evidence type="ECO:0000256" key="2">
    <source>
        <dbReference type="ARBA" id="ARBA00022658"/>
    </source>
</evidence>
<dbReference type="GO" id="GO:0004059">
    <property type="term" value="F:aralkylamine N-acetyltransferase activity"/>
    <property type="evidence" value="ECO:0007669"/>
    <property type="project" value="TreeGrafter"/>
</dbReference>
<dbReference type="AlphaFoldDB" id="A0A066VX62"/>
<evidence type="ECO:0008006" key="9">
    <source>
        <dbReference type="Google" id="ProtNLM"/>
    </source>
</evidence>
<dbReference type="Gene3D" id="2.170.150.10">
    <property type="entry name" value="Metal Binding Protein, Guanine Nucleotide Exchange Factor, Chain A"/>
    <property type="match status" value="1"/>
</dbReference>
<dbReference type="GO" id="GO:0005085">
    <property type="term" value="F:guanyl-nucleotide exchange factor activity"/>
    <property type="evidence" value="ECO:0007669"/>
    <property type="project" value="UniProtKB-KW"/>
</dbReference>
<feature type="region of interest" description="Disordered" evidence="6">
    <location>
        <begin position="657"/>
        <end position="736"/>
    </location>
</feature>
<keyword evidence="1" id="KW-0813">Transport</keyword>
<dbReference type="GO" id="GO:0005737">
    <property type="term" value="C:cytoplasm"/>
    <property type="evidence" value="ECO:0007669"/>
    <property type="project" value="TreeGrafter"/>
</dbReference>
<proteinExistence type="predicted"/>
<evidence type="ECO:0000313" key="8">
    <source>
        <dbReference type="Proteomes" id="UP000027361"/>
    </source>
</evidence>
<feature type="compositionally biased region" description="Low complexity" evidence="6">
    <location>
        <begin position="451"/>
        <end position="472"/>
    </location>
</feature>
<feature type="compositionally biased region" description="Gly residues" evidence="6">
    <location>
        <begin position="24"/>
        <end position="36"/>
    </location>
</feature>